<dbReference type="SUPFAM" id="SSF54523">
    <property type="entry name" value="Pili subunits"/>
    <property type="match status" value="1"/>
</dbReference>
<accession>A0A225DG32</accession>
<dbReference type="Proteomes" id="UP000214646">
    <property type="component" value="Unassembled WGS sequence"/>
</dbReference>
<dbReference type="InterPro" id="IPR027558">
    <property type="entry name" value="Pre_pil_HX9DG_C"/>
</dbReference>
<keyword evidence="4" id="KW-1185">Reference proteome</keyword>
<feature type="transmembrane region" description="Helical" evidence="1">
    <location>
        <begin position="12"/>
        <end position="34"/>
    </location>
</feature>
<dbReference type="PANTHER" id="PTHR30093:SF2">
    <property type="entry name" value="TYPE II SECRETION SYSTEM PROTEIN H"/>
    <property type="match status" value="1"/>
</dbReference>
<dbReference type="RefSeq" id="WP_088260250.1">
    <property type="nucleotide sequence ID" value="NZ_NIDE01000019.1"/>
</dbReference>
<feature type="domain" description="DUF1559" evidence="2">
    <location>
        <begin position="35"/>
        <end position="280"/>
    </location>
</feature>
<evidence type="ECO:0000259" key="2">
    <source>
        <dbReference type="Pfam" id="PF07596"/>
    </source>
</evidence>
<dbReference type="InterPro" id="IPR012902">
    <property type="entry name" value="N_methyl_site"/>
</dbReference>
<reference evidence="4" key="1">
    <citation type="submission" date="2017-06" db="EMBL/GenBank/DDBJ databases">
        <title>Genome analysis of Fimbriiglobus ruber SP5, the first member of the order Planctomycetales with confirmed chitinolytic capability.</title>
        <authorList>
            <person name="Ravin N.V."/>
            <person name="Rakitin A.L."/>
            <person name="Ivanova A.A."/>
            <person name="Beletsky A.V."/>
            <person name="Kulichevskaya I.S."/>
            <person name="Mardanov A.V."/>
            <person name="Dedysh S.N."/>
        </authorList>
    </citation>
    <scope>NUCLEOTIDE SEQUENCE [LARGE SCALE GENOMIC DNA]</scope>
    <source>
        <strain evidence="4">SP5</strain>
    </source>
</reference>
<evidence type="ECO:0000313" key="3">
    <source>
        <dbReference type="EMBL" id="OWK35047.1"/>
    </source>
</evidence>
<keyword evidence="1" id="KW-0472">Membrane</keyword>
<dbReference type="NCBIfam" id="TIGR02532">
    <property type="entry name" value="IV_pilin_GFxxxE"/>
    <property type="match status" value="1"/>
</dbReference>
<proteinExistence type="predicted"/>
<protein>
    <recommendedName>
        <fullName evidence="2">DUF1559 domain-containing protein</fullName>
    </recommendedName>
</protein>
<keyword evidence="1" id="KW-0812">Transmembrane</keyword>
<dbReference type="Pfam" id="PF07963">
    <property type="entry name" value="N_methyl"/>
    <property type="match status" value="1"/>
</dbReference>
<dbReference type="Gene3D" id="3.30.700.10">
    <property type="entry name" value="Glycoprotein, Type 4 Pilin"/>
    <property type="match status" value="1"/>
</dbReference>
<name>A0A225DG32_9BACT</name>
<dbReference type="PANTHER" id="PTHR30093">
    <property type="entry name" value="GENERAL SECRETION PATHWAY PROTEIN G"/>
    <property type="match status" value="1"/>
</dbReference>
<dbReference type="AlphaFoldDB" id="A0A225DG32"/>
<dbReference type="OrthoDB" id="1620856at2"/>
<dbReference type="InterPro" id="IPR011453">
    <property type="entry name" value="DUF1559"/>
</dbReference>
<sequence length="302" mass="32352">MPFANRRRAGFTLIELLVVIAIIAILIGLLLPAVQKVREAAARAKCANNLKQIGLAVHNYAGVYGYTPAAHDFSPYFGSWLVVLLPYIEQQNIYNSMYSTYGPSSTNPATPGGVGVTTYICPSEPRSMASQTYTSSSSGHQWPGTDYVAVAGYDYDDGSTTASSPHEGILNAYHPRKTLISVTDGLSNTLMAGERPISSDLTWGWFSSGNVDTWWGVANTHNIYSSDQNGNACPPTPTYFAPPLAGGPANPCNFNHFYSYHTGGSNWLFGDGSIKFIAYSAASLLPALATYAGGEVVDASQY</sequence>
<evidence type="ECO:0000256" key="1">
    <source>
        <dbReference type="SAM" id="Phobius"/>
    </source>
</evidence>
<dbReference type="Pfam" id="PF07596">
    <property type="entry name" value="SBP_bac_10"/>
    <property type="match status" value="1"/>
</dbReference>
<dbReference type="EMBL" id="NIDE01000019">
    <property type="protein sequence ID" value="OWK35047.1"/>
    <property type="molecule type" value="Genomic_DNA"/>
</dbReference>
<evidence type="ECO:0000313" key="4">
    <source>
        <dbReference type="Proteomes" id="UP000214646"/>
    </source>
</evidence>
<gene>
    <name evidence="3" type="ORF">FRUB_09889</name>
</gene>
<organism evidence="3 4">
    <name type="scientific">Fimbriiglobus ruber</name>
    <dbReference type="NCBI Taxonomy" id="1908690"/>
    <lineage>
        <taxon>Bacteria</taxon>
        <taxon>Pseudomonadati</taxon>
        <taxon>Planctomycetota</taxon>
        <taxon>Planctomycetia</taxon>
        <taxon>Gemmatales</taxon>
        <taxon>Gemmataceae</taxon>
        <taxon>Fimbriiglobus</taxon>
    </lineage>
</organism>
<keyword evidence="1" id="KW-1133">Transmembrane helix</keyword>
<dbReference type="InterPro" id="IPR045584">
    <property type="entry name" value="Pilin-like"/>
</dbReference>
<dbReference type="NCBIfam" id="TIGR04294">
    <property type="entry name" value="pre_pil_HX9DG"/>
    <property type="match status" value="1"/>
</dbReference>
<comment type="caution">
    <text evidence="3">The sequence shown here is derived from an EMBL/GenBank/DDBJ whole genome shotgun (WGS) entry which is preliminary data.</text>
</comment>
<dbReference type="PROSITE" id="PS00409">
    <property type="entry name" value="PROKAR_NTER_METHYL"/>
    <property type="match status" value="1"/>
</dbReference>